<sequence length="139" mass="14962">MTGLHQPIVTASAIGPVAVCATCHARYVGDMCGAHAWRHATTTEHRVVVRTEKLITFDARPLPLSTETETVTAPTADHTPDARQAATSRATHEPWPNQPPERPCVACGTGSQAWRGIQDLAGRSCCTRCRHPIVETDAS</sequence>
<name>A0AA46TDZ6_9ACTN</name>
<keyword evidence="3" id="KW-1185">Reference proteome</keyword>
<proteinExistence type="predicted"/>
<dbReference type="KEGG" id="sgrg:L0C25_12850"/>
<evidence type="ECO:0000313" key="2">
    <source>
        <dbReference type="EMBL" id="UYM03445.1"/>
    </source>
</evidence>
<evidence type="ECO:0000256" key="1">
    <source>
        <dbReference type="SAM" id="MobiDB-lite"/>
    </source>
</evidence>
<dbReference type="Proteomes" id="UP001164390">
    <property type="component" value="Chromosome"/>
</dbReference>
<dbReference type="AlphaFoldDB" id="A0AA46TDZ6"/>
<accession>A0AA46TDZ6</accession>
<evidence type="ECO:0000313" key="3">
    <source>
        <dbReference type="Proteomes" id="UP001164390"/>
    </source>
</evidence>
<protein>
    <submittedName>
        <fullName evidence="2">Uncharacterized protein</fullName>
    </submittedName>
</protein>
<reference evidence="2" key="1">
    <citation type="submission" date="2022-01" db="EMBL/GenBank/DDBJ databases">
        <title>Nocardioidaceae gen. sp. A5X3R13.</title>
        <authorList>
            <person name="Lopez Marin M.A."/>
            <person name="Uhlik O."/>
        </authorList>
    </citation>
    <scope>NUCLEOTIDE SEQUENCE</scope>
    <source>
        <strain evidence="2">A5X3R13</strain>
    </source>
</reference>
<dbReference type="RefSeq" id="WP_271632053.1">
    <property type="nucleotide sequence ID" value="NZ_CP094970.1"/>
</dbReference>
<gene>
    <name evidence="2" type="ORF">L0C25_12850</name>
</gene>
<dbReference type="EMBL" id="CP094970">
    <property type="protein sequence ID" value="UYM03445.1"/>
    <property type="molecule type" value="Genomic_DNA"/>
</dbReference>
<organism evidence="2 3">
    <name type="scientific">Solicola gregarius</name>
    <dbReference type="NCBI Taxonomy" id="2908642"/>
    <lineage>
        <taxon>Bacteria</taxon>
        <taxon>Bacillati</taxon>
        <taxon>Actinomycetota</taxon>
        <taxon>Actinomycetes</taxon>
        <taxon>Propionibacteriales</taxon>
        <taxon>Nocardioidaceae</taxon>
        <taxon>Solicola</taxon>
    </lineage>
</organism>
<feature type="region of interest" description="Disordered" evidence="1">
    <location>
        <begin position="65"/>
        <end position="103"/>
    </location>
</feature>